<reference evidence="3 5" key="2">
    <citation type="submission" date="2024-07" db="EMBL/GenBank/DDBJ databases">
        <authorList>
            <person name="Akdeniz Z."/>
        </authorList>
    </citation>
    <scope>NUCLEOTIDE SEQUENCE [LARGE SCALE GENOMIC DNA]</scope>
</reference>
<gene>
    <name evidence="1" type="ORF">HINF_LOCUS24764</name>
    <name evidence="3" type="ORF">HINF_LOCUS27788</name>
    <name evidence="2" type="ORF">HINF_LOCUS48994</name>
    <name evidence="4" type="ORF">HINF_LOCUS59574</name>
</gene>
<evidence type="ECO:0000313" key="3">
    <source>
        <dbReference type="EMBL" id="CAL6020767.1"/>
    </source>
</evidence>
<dbReference type="AlphaFoldDB" id="A0AA86QKQ8"/>
<comment type="caution">
    <text evidence="2">The sequence shown here is derived from an EMBL/GenBank/DDBJ whole genome shotgun (WGS) entry which is preliminary data.</text>
</comment>
<dbReference type="EMBL" id="CAXDID020000342">
    <property type="protein sequence ID" value="CAL6079829.1"/>
    <property type="molecule type" value="Genomic_DNA"/>
</dbReference>
<keyword evidence="5" id="KW-1185">Reference proteome</keyword>
<evidence type="ECO:0000313" key="4">
    <source>
        <dbReference type="EMBL" id="CAL6079829.1"/>
    </source>
</evidence>
<evidence type="ECO:0000313" key="5">
    <source>
        <dbReference type="Proteomes" id="UP001642409"/>
    </source>
</evidence>
<evidence type="ECO:0000313" key="1">
    <source>
        <dbReference type="EMBL" id="CAI9937119.1"/>
    </source>
</evidence>
<name>A0AA86QKQ8_9EUKA</name>
<sequence length="133" mass="15311">MKANSTSFRSYFAKLNARCKADFFVVLYLRAGKPEVPTRFIAHAGIDRTRIRQRVMSCHELWWRLADVLAQTNSAATRCMKEQTHMHADIAADAFTERRSRFVQLQYIQAKILCDALLFCLELAALSDVWPAK</sequence>
<accession>A0AA86QKQ8</accession>
<proteinExistence type="predicted"/>
<reference evidence="2" key="1">
    <citation type="submission" date="2023-06" db="EMBL/GenBank/DDBJ databases">
        <authorList>
            <person name="Kurt Z."/>
        </authorList>
    </citation>
    <scope>NUCLEOTIDE SEQUENCE</scope>
</reference>
<dbReference type="Proteomes" id="UP001642409">
    <property type="component" value="Unassembled WGS sequence"/>
</dbReference>
<protein>
    <submittedName>
        <fullName evidence="3">Hypothetical_protein</fullName>
    </submittedName>
</protein>
<evidence type="ECO:0000313" key="2">
    <source>
        <dbReference type="EMBL" id="CAI9961349.1"/>
    </source>
</evidence>
<dbReference type="EMBL" id="CATOUU010000939">
    <property type="protein sequence ID" value="CAI9961349.1"/>
    <property type="molecule type" value="Genomic_DNA"/>
</dbReference>
<dbReference type="EMBL" id="CAXDID020000087">
    <property type="protein sequence ID" value="CAL6020767.1"/>
    <property type="molecule type" value="Genomic_DNA"/>
</dbReference>
<dbReference type="EMBL" id="CATOUU010000644">
    <property type="protein sequence ID" value="CAI9937119.1"/>
    <property type="molecule type" value="Genomic_DNA"/>
</dbReference>
<organism evidence="2">
    <name type="scientific">Hexamita inflata</name>
    <dbReference type="NCBI Taxonomy" id="28002"/>
    <lineage>
        <taxon>Eukaryota</taxon>
        <taxon>Metamonada</taxon>
        <taxon>Diplomonadida</taxon>
        <taxon>Hexamitidae</taxon>
        <taxon>Hexamitinae</taxon>
        <taxon>Hexamita</taxon>
    </lineage>
</organism>